<keyword evidence="2" id="KW-0472">Membrane</keyword>
<feature type="compositionally biased region" description="Acidic residues" evidence="1">
    <location>
        <begin position="39"/>
        <end position="65"/>
    </location>
</feature>
<evidence type="ECO:0000256" key="2">
    <source>
        <dbReference type="SAM" id="Phobius"/>
    </source>
</evidence>
<proteinExistence type="predicted"/>
<organism evidence="3 4">
    <name type="scientific">Clytia hemisphaerica</name>
    <dbReference type="NCBI Taxonomy" id="252671"/>
    <lineage>
        <taxon>Eukaryota</taxon>
        <taxon>Metazoa</taxon>
        <taxon>Cnidaria</taxon>
        <taxon>Hydrozoa</taxon>
        <taxon>Hydroidolina</taxon>
        <taxon>Leptothecata</taxon>
        <taxon>Obeliida</taxon>
        <taxon>Clytiidae</taxon>
        <taxon>Clytia</taxon>
    </lineage>
</organism>
<feature type="transmembrane region" description="Helical" evidence="2">
    <location>
        <begin position="262"/>
        <end position="283"/>
    </location>
</feature>
<evidence type="ECO:0000313" key="3">
    <source>
        <dbReference type="EnsemblMetazoa" id="CLYHEMP000537.1"/>
    </source>
</evidence>
<feature type="transmembrane region" description="Helical" evidence="2">
    <location>
        <begin position="295"/>
        <end position="317"/>
    </location>
</feature>
<sequence length="333" mass="39347">MSTGVIAEFDAAHQAAQQELRDLENQLREVNNILREIDSDYEADENEDAESEDSSEGEEESEDNDSLVNYHSQEVAPTTYHYCKPRDCWSRPVISPLCFTRVRDEDCPMIQHLRKPPTIYTAPDDNSTMIACACSLIFVVSYFIGMAFYANYDKIYQNIYNYYHPRPKPSPINIFYLIFKFLLQCFTNMYNYMMALPVKKPANIRPSNIDVYFHLWNLWIFFAVYFPYTYIVTPQRRIEPPEDEQNEKKYIVKLPDNRVRNLALVFGVIISVLLVVFMVITIYNSPFLRALTKVLFFYLFFIAYVISGIILVLRLLYLTSPRFRQMWQRRNRS</sequence>
<reference evidence="3" key="1">
    <citation type="submission" date="2021-01" db="UniProtKB">
        <authorList>
            <consortium name="EnsemblMetazoa"/>
        </authorList>
    </citation>
    <scope>IDENTIFICATION</scope>
</reference>
<dbReference type="EnsemblMetazoa" id="CLYHEMT000537.1">
    <property type="protein sequence ID" value="CLYHEMP000537.1"/>
    <property type="gene ID" value="CLYHEMG000537"/>
</dbReference>
<dbReference type="GeneID" id="136800187"/>
<dbReference type="AlphaFoldDB" id="A0A7M5UPL4"/>
<feature type="transmembrane region" description="Helical" evidence="2">
    <location>
        <begin position="213"/>
        <end position="231"/>
    </location>
</feature>
<feature type="region of interest" description="Disordered" evidence="1">
    <location>
        <begin position="34"/>
        <end position="67"/>
    </location>
</feature>
<keyword evidence="2" id="KW-0812">Transmembrane</keyword>
<evidence type="ECO:0000313" key="4">
    <source>
        <dbReference type="Proteomes" id="UP000594262"/>
    </source>
</evidence>
<dbReference type="Proteomes" id="UP000594262">
    <property type="component" value="Unplaced"/>
</dbReference>
<feature type="transmembrane region" description="Helical" evidence="2">
    <location>
        <begin position="173"/>
        <end position="193"/>
    </location>
</feature>
<dbReference type="RefSeq" id="XP_066912908.1">
    <property type="nucleotide sequence ID" value="XM_067056807.1"/>
</dbReference>
<accession>A0A7M5UPL4</accession>
<feature type="transmembrane region" description="Helical" evidence="2">
    <location>
        <begin position="128"/>
        <end position="152"/>
    </location>
</feature>
<keyword evidence="2" id="KW-1133">Transmembrane helix</keyword>
<evidence type="ECO:0000256" key="1">
    <source>
        <dbReference type="SAM" id="MobiDB-lite"/>
    </source>
</evidence>
<protein>
    <submittedName>
        <fullName evidence="3">Uncharacterized protein</fullName>
    </submittedName>
</protein>
<keyword evidence="4" id="KW-1185">Reference proteome</keyword>
<name>A0A7M5UPL4_9CNID</name>